<reference evidence="6" key="1">
    <citation type="submission" date="2022-08" db="EMBL/GenBank/DDBJ databases">
        <title>Genome analysis of Corynebacteriales strain.</title>
        <authorList>
            <person name="Lee S.D."/>
        </authorList>
    </citation>
    <scope>NUCLEOTIDE SEQUENCE</scope>
    <source>
        <strain evidence="6">D3-21</strain>
    </source>
</reference>
<feature type="domain" description="Metallo-beta-lactamase" evidence="5">
    <location>
        <begin position="84"/>
        <end position="303"/>
    </location>
</feature>
<dbReference type="Pfam" id="PF00753">
    <property type="entry name" value="Lactamase_B"/>
    <property type="match status" value="1"/>
</dbReference>
<dbReference type="PANTHER" id="PTHR42978">
    <property type="entry name" value="QUORUM-QUENCHING LACTONASE YTNP-RELATED-RELATED"/>
    <property type="match status" value="1"/>
</dbReference>
<comment type="similarity">
    <text evidence="1">Belongs to the metallo-beta-lactamase superfamily.</text>
</comment>
<dbReference type="InterPro" id="IPR001279">
    <property type="entry name" value="Metallo-B-lactamas"/>
</dbReference>
<proteinExistence type="inferred from homology"/>
<evidence type="ECO:0000313" key="7">
    <source>
        <dbReference type="Proteomes" id="UP001152755"/>
    </source>
</evidence>
<dbReference type="RefSeq" id="WP_332520761.1">
    <property type="nucleotide sequence ID" value="NZ_JANRHA010000021.1"/>
</dbReference>
<evidence type="ECO:0000256" key="2">
    <source>
        <dbReference type="ARBA" id="ARBA00022723"/>
    </source>
</evidence>
<evidence type="ECO:0000256" key="1">
    <source>
        <dbReference type="ARBA" id="ARBA00007749"/>
    </source>
</evidence>
<evidence type="ECO:0000256" key="4">
    <source>
        <dbReference type="ARBA" id="ARBA00022833"/>
    </source>
</evidence>
<dbReference type="PANTHER" id="PTHR42978:SF3">
    <property type="entry name" value="BLR3078 PROTEIN"/>
    <property type="match status" value="1"/>
</dbReference>
<dbReference type="SUPFAM" id="SSF56281">
    <property type="entry name" value="Metallo-hydrolase/oxidoreductase"/>
    <property type="match status" value="1"/>
</dbReference>
<dbReference type="AlphaFoldDB" id="A0A9X4M541"/>
<evidence type="ECO:0000313" key="6">
    <source>
        <dbReference type="EMBL" id="MDG3016997.1"/>
    </source>
</evidence>
<evidence type="ECO:0000256" key="3">
    <source>
        <dbReference type="ARBA" id="ARBA00022801"/>
    </source>
</evidence>
<dbReference type="EMBL" id="JANRHA010000021">
    <property type="protein sequence ID" value="MDG3016997.1"/>
    <property type="molecule type" value="Genomic_DNA"/>
</dbReference>
<protein>
    <submittedName>
        <fullName evidence="6">MBL fold metallo-hydrolase</fullName>
    </submittedName>
</protein>
<name>A0A9X4M541_9ACTN</name>
<evidence type="ECO:0000259" key="5">
    <source>
        <dbReference type="SMART" id="SM00849"/>
    </source>
</evidence>
<keyword evidence="4" id="KW-0862">Zinc</keyword>
<dbReference type="InterPro" id="IPR051013">
    <property type="entry name" value="MBL_superfamily_lactonases"/>
</dbReference>
<keyword evidence="7" id="KW-1185">Reference proteome</keyword>
<sequence length="312" mass="33171">MSTDQHQRPASPTTLELLGAAGGFVRGMLRPRPVDSRLIDTITDAGLPEGGATVTVRALPQVPRSVPAGGVIEGAGMRRRVRNAMTTFVVEHPEATFLVDPSYCRDAPHRAIAELPGVLRPVVTPPADTLATVDSLAAAGVGRIPDFALPTHAHWDHVCGLLDLPGIPVHLRNTERDWILGPARPPVGGVRSALTDGRAIVAYELDGPPVATFTASHDLFGDGAVILVELAGHTPGSIGVLGRTDAGWVLLAGDAAWHYEQVDRVRQKPAFPGVFVDEDRDAAFAALHRLHLARRLVRVVPTHDHDAAAALR</sequence>
<keyword evidence="3" id="KW-0378">Hydrolase</keyword>
<accession>A0A9X4M541</accession>
<comment type="caution">
    <text evidence="6">The sequence shown here is derived from an EMBL/GenBank/DDBJ whole genome shotgun (WGS) entry which is preliminary data.</text>
</comment>
<dbReference type="GO" id="GO:0046872">
    <property type="term" value="F:metal ion binding"/>
    <property type="evidence" value="ECO:0007669"/>
    <property type="project" value="UniProtKB-KW"/>
</dbReference>
<keyword evidence="2" id="KW-0479">Metal-binding</keyword>
<dbReference type="SMART" id="SM00849">
    <property type="entry name" value="Lactamase_B"/>
    <property type="match status" value="1"/>
</dbReference>
<organism evidence="6 7">
    <name type="scientific">Speluncibacter jeojiensis</name>
    <dbReference type="NCBI Taxonomy" id="2710754"/>
    <lineage>
        <taxon>Bacteria</taxon>
        <taxon>Bacillati</taxon>
        <taxon>Actinomycetota</taxon>
        <taxon>Actinomycetes</taxon>
        <taxon>Mycobacteriales</taxon>
        <taxon>Speluncibacteraceae</taxon>
        <taxon>Speluncibacter</taxon>
    </lineage>
</organism>
<dbReference type="Proteomes" id="UP001152755">
    <property type="component" value="Unassembled WGS sequence"/>
</dbReference>
<dbReference type="Gene3D" id="3.60.15.10">
    <property type="entry name" value="Ribonuclease Z/Hydroxyacylglutathione hydrolase-like"/>
    <property type="match status" value="1"/>
</dbReference>
<dbReference type="InterPro" id="IPR036866">
    <property type="entry name" value="RibonucZ/Hydroxyglut_hydro"/>
</dbReference>
<dbReference type="GO" id="GO:0016787">
    <property type="term" value="F:hydrolase activity"/>
    <property type="evidence" value="ECO:0007669"/>
    <property type="project" value="UniProtKB-KW"/>
</dbReference>
<gene>
    <name evidence="6" type="ORF">NVS88_20800</name>
</gene>